<dbReference type="EMBL" id="KZ679134">
    <property type="protein sequence ID" value="PTB75031.1"/>
    <property type="molecule type" value="Genomic_DNA"/>
</dbReference>
<dbReference type="GO" id="GO:0000390">
    <property type="term" value="P:spliceosomal complex disassembly"/>
    <property type="evidence" value="ECO:0007669"/>
    <property type="project" value="InterPro"/>
</dbReference>
<feature type="compositionally biased region" description="Acidic residues" evidence="7">
    <location>
        <begin position="124"/>
        <end position="139"/>
    </location>
</feature>
<evidence type="ECO:0000256" key="7">
    <source>
        <dbReference type="SAM" id="MobiDB-lite"/>
    </source>
</evidence>
<feature type="region of interest" description="Disordered" evidence="7">
    <location>
        <begin position="273"/>
        <end position="326"/>
    </location>
</feature>
<evidence type="ECO:0000256" key="1">
    <source>
        <dbReference type="ARBA" id="ARBA00004123"/>
    </source>
</evidence>
<feature type="compositionally biased region" description="Polar residues" evidence="7">
    <location>
        <begin position="207"/>
        <end position="221"/>
    </location>
</feature>
<dbReference type="InterPro" id="IPR022783">
    <property type="entry name" value="GCFC_dom"/>
</dbReference>
<comment type="similarity">
    <text evidence="2">Belongs to the TFP11/STIP family.</text>
</comment>
<dbReference type="AlphaFoldDB" id="A0A2T4C0C3"/>
<feature type="region of interest" description="Disordered" evidence="7">
    <location>
        <begin position="16"/>
        <end position="225"/>
    </location>
</feature>
<organism evidence="9 10">
    <name type="scientific">Trichoderma longibrachiatum ATCC 18648</name>
    <dbReference type="NCBI Taxonomy" id="983965"/>
    <lineage>
        <taxon>Eukaryota</taxon>
        <taxon>Fungi</taxon>
        <taxon>Dikarya</taxon>
        <taxon>Ascomycota</taxon>
        <taxon>Pezizomycotina</taxon>
        <taxon>Sordariomycetes</taxon>
        <taxon>Hypocreomycetidae</taxon>
        <taxon>Hypocreales</taxon>
        <taxon>Hypocreaceae</taxon>
        <taxon>Trichoderma</taxon>
    </lineage>
</organism>
<dbReference type="GO" id="GO:0071008">
    <property type="term" value="C:U2-type post-mRNA release spliceosomal complex"/>
    <property type="evidence" value="ECO:0007669"/>
    <property type="project" value="TreeGrafter"/>
</dbReference>
<name>A0A2T4C0C3_TRILO</name>
<evidence type="ECO:0000256" key="4">
    <source>
        <dbReference type="ARBA" id="ARBA00022728"/>
    </source>
</evidence>
<keyword evidence="10" id="KW-1185">Reference proteome</keyword>
<dbReference type="Proteomes" id="UP000240760">
    <property type="component" value="Unassembled WGS sequence"/>
</dbReference>
<protein>
    <submittedName>
        <fullName evidence="9">TFP11-domain-containing protein</fullName>
    </submittedName>
</protein>
<dbReference type="OrthoDB" id="4822at2759"/>
<keyword evidence="4" id="KW-0747">Spliceosome</keyword>
<evidence type="ECO:0000313" key="9">
    <source>
        <dbReference type="EMBL" id="PTB75031.1"/>
    </source>
</evidence>
<keyword evidence="3" id="KW-0507">mRNA processing</keyword>
<dbReference type="Pfam" id="PF01585">
    <property type="entry name" value="G-patch"/>
    <property type="match status" value="1"/>
</dbReference>
<evidence type="ECO:0000313" key="10">
    <source>
        <dbReference type="Proteomes" id="UP000240760"/>
    </source>
</evidence>
<comment type="subcellular location">
    <subcellularLocation>
        <location evidence="1">Nucleus</location>
    </subcellularLocation>
</comment>
<dbReference type="InterPro" id="IPR045211">
    <property type="entry name" value="TFP11/STIP/Ntr1"/>
</dbReference>
<dbReference type="InterPro" id="IPR000467">
    <property type="entry name" value="G_patch_dom"/>
</dbReference>
<dbReference type="InterPro" id="IPR022159">
    <property type="entry name" value="STIP/TFIP11_N"/>
</dbReference>
<evidence type="ECO:0000259" key="8">
    <source>
        <dbReference type="PROSITE" id="PS50174"/>
    </source>
</evidence>
<reference evidence="9 10" key="1">
    <citation type="submission" date="2016-07" db="EMBL/GenBank/DDBJ databases">
        <title>Multiple horizontal gene transfer events from other fungi enriched the ability of initially mycotrophic Trichoderma (Ascomycota) to feed on dead plant biomass.</title>
        <authorList>
            <consortium name="DOE Joint Genome Institute"/>
            <person name="Aerts A."/>
            <person name="Atanasova L."/>
            <person name="Chenthamara K."/>
            <person name="Zhang J."/>
            <person name="Grujic M."/>
            <person name="Henrissat B."/>
            <person name="Kuo A."/>
            <person name="Salamov A."/>
            <person name="Lipzen A."/>
            <person name="Labutti K."/>
            <person name="Barry K."/>
            <person name="Miao Y."/>
            <person name="Rahimi M.J."/>
            <person name="Shen Q."/>
            <person name="Grigoriev I.V."/>
            <person name="Kubicek C.P."/>
            <person name="Druzhinina I.S."/>
        </authorList>
    </citation>
    <scope>NUCLEOTIDE SEQUENCE [LARGE SCALE GENOMIC DNA]</scope>
    <source>
        <strain evidence="9 10">ATCC 18648</strain>
    </source>
</reference>
<accession>A0A2T4C0C3</accession>
<keyword evidence="5" id="KW-0508">mRNA splicing</keyword>
<keyword evidence="6" id="KW-0539">Nucleus</keyword>
<evidence type="ECO:0000256" key="3">
    <source>
        <dbReference type="ARBA" id="ARBA00022664"/>
    </source>
</evidence>
<proteinExistence type="inferred from homology"/>
<gene>
    <name evidence="9" type="ORF">M440DRAFT_1423133</name>
</gene>
<dbReference type="Pfam" id="PF07842">
    <property type="entry name" value="GCFC"/>
    <property type="match status" value="1"/>
</dbReference>
<dbReference type="Pfam" id="PF12457">
    <property type="entry name" value="TIP_N"/>
    <property type="match status" value="1"/>
</dbReference>
<feature type="compositionally biased region" description="Polar residues" evidence="7">
    <location>
        <begin position="164"/>
        <end position="179"/>
    </location>
</feature>
<dbReference type="SMART" id="SM00443">
    <property type="entry name" value="G_patch"/>
    <property type="match status" value="1"/>
</dbReference>
<dbReference type="PANTHER" id="PTHR23329">
    <property type="entry name" value="TUFTELIN-INTERACTING PROTEIN 11-RELATED"/>
    <property type="match status" value="1"/>
</dbReference>
<evidence type="ECO:0000256" key="2">
    <source>
        <dbReference type="ARBA" id="ARBA00010900"/>
    </source>
</evidence>
<dbReference type="PANTHER" id="PTHR23329:SF1">
    <property type="entry name" value="TUFTELIN-INTERACTING PROTEIN 11"/>
    <property type="match status" value="1"/>
</dbReference>
<feature type="compositionally biased region" description="Basic and acidic residues" evidence="7">
    <location>
        <begin position="273"/>
        <end position="293"/>
    </location>
</feature>
<evidence type="ECO:0000256" key="6">
    <source>
        <dbReference type="ARBA" id="ARBA00023242"/>
    </source>
</evidence>
<dbReference type="STRING" id="983965.A0A2T4C0C3"/>
<dbReference type="GO" id="GO:0003676">
    <property type="term" value="F:nucleic acid binding"/>
    <property type="evidence" value="ECO:0007669"/>
    <property type="project" value="InterPro"/>
</dbReference>
<feature type="domain" description="G-patch" evidence="8">
    <location>
        <begin position="228"/>
        <end position="274"/>
    </location>
</feature>
<sequence length="807" mass="90088">MEGSSHPSFFSLNAKTAADYSSSESDSDDITVPGLNGDDNDFGDFNPRKKRRVGGNNKEKAALGIFGSDSDDDNPNARWKRKTLRSKGVSFVSTAADGAGQDANNESEDEARPLGLGMNSRNEYEDEDDEEDEDEDEDGDRTAGLGLGNAAKHLRFTAGERLRTTNAPKESSTQPSFKTSFSSGGVLGGGFVPSSATEPVLKETKNGNDTPKNKPQMSAFTSKGKINAKSFGARMMAKMGYVEGKGLGKEGEGRNIIIEANLRPQGIGLGAVKEKTEQERQEEKRQARLRGEEVVDSEEEERERRKAKKKARGAVAYSSAGSTPMRQRPKYLTADEIKKKAPGLDIPEAFAPILDMTGPGGKLLTSTSGIMTPSSVVPESAELIEARKLAQRAQSDLLAFSEEWRSLESRKTWVSLELKQREQEIEDLRSDFERLKMFANVVSEQLVGATEWEQVMSALTTAVDAGSASEAIADIAVAAIHPFLRSADWDPMTEPSRFASDLQKLSGLFNKSANANQSVNKWNSSAGQDDGVYRTHHKATTPYETMMYKNWLPRVLTAVRSWDPMNPTPMLNIMESWKDLLPPFVRAQLMDNVARKLETAVSDWNPKKKRQSHHLPHTWLFPWLQYLPPYHLDPKGTGLVADVRRKFRHLIDAWEFERGVVPGLMQWKDVLGDQWRPLIMSHVLPSMGKYLRTNFRVDPAEQELYLPVLVGIMKWNQVLGDAVLAEVLVQDMFPMWSSRLQEWLALDEADLAEVADWYSWWRGVLLKDMTEIKAVRVELDRGLQLVNMPRHGEIIREHSGVVGTQFL</sequence>
<evidence type="ECO:0000256" key="5">
    <source>
        <dbReference type="ARBA" id="ARBA00023187"/>
    </source>
</evidence>
<dbReference type="PROSITE" id="PS50174">
    <property type="entry name" value="G_PATCH"/>
    <property type="match status" value="1"/>
</dbReference>